<dbReference type="OrthoDB" id="4174719at2"/>
<dbReference type="HOGENOM" id="CLU_031040_10_3_11"/>
<dbReference type="GO" id="GO:0005737">
    <property type="term" value="C:cytoplasm"/>
    <property type="evidence" value="ECO:0007669"/>
    <property type="project" value="TreeGrafter"/>
</dbReference>
<proteinExistence type="inferred from homology"/>
<dbReference type="HAMAP" id="MF_01401">
    <property type="entry name" value="MsrA"/>
    <property type="match status" value="1"/>
</dbReference>
<reference evidence="6 7" key="2">
    <citation type="journal article" date="2011" name="PLoS ONE">
        <title>Evidence for reductive genome evolution and lateral acquisition of virulence functions in two Corynebacterium pseudotuberculosis strains.</title>
        <authorList>
            <person name="Ruiz J.C."/>
            <person name="D'Afonseca V."/>
            <person name="Silva A."/>
            <person name="Ali A."/>
            <person name="Pinto A.C."/>
            <person name="Santos A.R."/>
            <person name="Rocha A.A."/>
            <person name="Lopes D.O."/>
            <person name="Dorella F.A."/>
            <person name="Pacheco L.G."/>
            <person name="Costa M.P."/>
            <person name="Turk M.Z."/>
            <person name="Seyffert N."/>
            <person name="Moraes P.M."/>
            <person name="Soares S.C."/>
            <person name="Almeida S.S."/>
            <person name="Castro T.L."/>
            <person name="Abreu V.A."/>
            <person name="Trost E."/>
            <person name="Baumbach J."/>
            <person name="Tauch A."/>
            <person name="Schneider M.P."/>
            <person name="McCulloch J."/>
            <person name="Cerdeira L.T."/>
            <person name="Ramos R.T."/>
            <person name="Zerlotini A."/>
            <person name="Dominitini A."/>
            <person name="Resende D.M."/>
            <person name="Coser E.M."/>
            <person name="Oliveira L.M."/>
            <person name="Pedrosa A.L."/>
            <person name="Vieira C.U."/>
            <person name="Guimaraes C.T."/>
            <person name="Bartholomeu D.C."/>
            <person name="Oliveira D.M."/>
            <person name="Santos F.R."/>
            <person name="Rabelo E.M."/>
            <person name="Lobo F.P."/>
            <person name="Franco G.R."/>
            <person name="Costa A.F."/>
            <person name="Castro I.M."/>
            <person name="Dias S.R."/>
            <person name="Ferro J.A."/>
            <person name="Ortega J.M."/>
            <person name="Paiva L.V."/>
            <person name="Goulart L.R."/>
            <person name="Almeida J.F."/>
            <person name="Ferro M.I."/>
            <person name="Carneiro N.P."/>
            <person name="Falcao P.R."/>
            <person name="Grynberg P."/>
            <person name="Teixeira S.M."/>
            <person name="Brommonschenkel S."/>
            <person name="Oliveira S.C."/>
            <person name="Meyer R."/>
            <person name="Moore R.J."/>
            <person name="Miyoshi A."/>
            <person name="Oliveira G.C."/>
            <person name="Azevedo V."/>
        </authorList>
    </citation>
    <scope>NUCLEOTIDE SEQUENCE [LARGE SCALE GENOMIC DNA]</scope>
    <source>
        <strain evidence="6 7">C231</strain>
    </source>
</reference>
<dbReference type="Gene3D" id="3.30.1060.10">
    <property type="entry name" value="Peptide methionine sulphoxide reductase MsrA"/>
    <property type="match status" value="1"/>
</dbReference>
<evidence type="ECO:0000256" key="1">
    <source>
        <dbReference type="ARBA" id="ARBA00023002"/>
    </source>
</evidence>
<dbReference type="Pfam" id="PF01625">
    <property type="entry name" value="PMSR"/>
    <property type="match status" value="1"/>
</dbReference>
<organism evidence="6 7">
    <name type="scientific">Corynebacterium pseudotuberculosis (strain C231)</name>
    <dbReference type="NCBI Taxonomy" id="681645"/>
    <lineage>
        <taxon>Bacteria</taxon>
        <taxon>Bacillati</taxon>
        <taxon>Actinomycetota</taxon>
        <taxon>Actinomycetes</taxon>
        <taxon>Mycobacteriales</taxon>
        <taxon>Corynebacteriaceae</taxon>
        <taxon>Corynebacterium</taxon>
    </lineage>
</organism>
<evidence type="ECO:0000256" key="2">
    <source>
        <dbReference type="ARBA" id="ARBA00047806"/>
    </source>
</evidence>
<sequence length="224" mass="24246">MGWLFGSSPKMVADNEALKGGSQPVLSQPRPHAVLRTPITGPWKEGQEVVYVGIGCYWGAEKMFWETPGVESTSVGFAGGITPNPTYREVCTGRTNHTEIVEIVYDPAVVSFDQIVIKALEAHDPTQGYRQGNDVGTQYRSAIYTAGPYAAEQAARAREIVNAYGPKLEAAGFGPMTTEVMELAQTPSGHYYRAEDMHQQYLHKNPAGYCPHHSTGVACGIPGA</sequence>
<dbReference type="GO" id="GO:0034599">
    <property type="term" value="P:cellular response to oxidative stress"/>
    <property type="evidence" value="ECO:0007669"/>
    <property type="project" value="TreeGrafter"/>
</dbReference>
<evidence type="ECO:0000313" key="7">
    <source>
        <dbReference type="Proteomes" id="UP000000276"/>
    </source>
</evidence>
<comment type="catalytic activity">
    <reaction evidence="2 4">
        <text>L-methionyl-[protein] + [thioredoxin]-disulfide + H2O = L-methionyl-(S)-S-oxide-[protein] + [thioredoxin]-dithiol</text>
        <dbReference type="Rhea" id="RHEA:14217"/>
        <dbReference type="Rhea" id="RHEA-COMP:10698"/>
        <dbReference type="Rhea" id="RHEA-COMP:10700"/>
        <dbReference type="Rhea" id="RHEA-COMP:12313"/>
        <dbReference type="Rhea" id="RHEA-COMP:12315"/>
        <dbReference type="ChEBI" id="CHEBI:15377"/>
        <dbReference type="ChEBI" id="CHEBI:16044"/>
        <dbReference type="ChEBI" id="CHEBI:29950"/>
        <dbReference type="ChEBI" id="CHEBI:44120"/>
        <dbReference type="ChEBI" id="CHEBI:50058"/>
        <dbReference type="EC" id="1.8.4.11"/>
    </reaction>
</comment>
<evidence type="ECO:0000313" key="6">
    <source>
        <dbReference type="EMBL" id="ADL11436.1"/>
    </source>
</evidence>
<feature type="domain" description="Peptide methionine sulphoxide reductase MsrA" evidence="5">
    <location>
        <begin position="50"/>
        <end position="210"/>
    </location>
</feature>
<dbReference type="InterPro" id="IPR050162">
    <property type="entry name" value="MsrA_MetSO_reductase"/>
</dbReference>
<dbReference type="GeneID" id="93973678"/>
<dbReference type="PANTHER" id="PTHR42799:SF2">
    <property type="entry name" value="MITOCHONDRIAL PEPTIDE METHIONINE SULFOXIDE REDUCTASE"/>
    <property type="match status" value="1"/>
</dbReference>
<accession>D9QD10</accession>
<dbReference type="PANTHER" id="PTHR42799">
    <property type="entry name" value="MITOCHONDRIAL PEPTIDE METHIONINE SULFOXIDE REDUCTASE"/>
    <property type="match status" value="1"/>
</dbReference>
<dbReference type="EMBL" id="CP001829">
    <property type="protein sequence ID" value="ADL11436.1"/>
    <property type="molecule type" value="Genomic_DNA"/>
</dbReference>
<dbReference type="InterPro" id="IPR002569">
    <property type="entry name" value="Met_Sox_Rdtase_MsrA_dom"/>
</dbReference>
<dbReference type="RefSeq" id="WP_013242851.1">
    <property type="nucleotide sequence ID" value="NC_017301.2"/>
</dbReference>
<dbReference type="GO" id="GO:0008113">
    <property type="term" value="F:peptide-methionine (S)-S-oxide reductase activity"/>
    <property type="evidence" value="ECO:0007669"/>
    <property type="project" value="UniProtKB-UniRule"/>
</dbReference>
<dbReference type="SUPFAM" id="SSF55068">
    <property type="entry name" value="Peptide methionine sulfoxide reductase"/>
    <property type="match status" value="1"/>
</dbReference>
<dbReference type="GO" id="GO:0033744">
    <property type="term" value="F:L-methionine:thioredoxin-disulfide S-oxidoreductase activity"/>
    <property type="evidence" value="ECO:0007669"/>
    <property type="project" value="RHEA"/>
</dbReference>
<dbReference type="KEGG" id="cpq:CPC231_10060"/>
<name>D9QD10_CORP2</name>
<comment type="catalytic activity">
    <reaction evidence="3 4">
        <text>[thioredoxin]-disulfide + L-methionine + H2O = L-methionine (S)-S-oxide + [thioredoxin]-dithiol</text>
        <dbReference type="Rhea" id="RHEA:19993"/>
        <dbReference type="Rhea" id="RHEA-COMP:10698"/>
        <dbReference type="Rhea" id="RHEA-COMP:10700"/>
        <dbReference type="ChEBI" id="CHEBI:15377"/>
        <dbReference type="ChEBI" id="CHEBI:29950"/>
        <dbReference type="ChEBI" id="CHEBI:50058"/>
        <dbReference type="ChEBI" id="CHEBI:57844"/>
        <dbReference type="ChEBI" id="CHEBI:58772"/>
        <dbReference type="EC" id="1.8.4.11"/>
    </reaction>
</comment>
<gene>
    <name evidence="4 6" type="primary">msrA</name>
    <name evidence="6" type="ORF">CPC231_10060</name>
</gene>
<dbReference type="STRING" id="681645.CpC231_1986"/>
<reference evidence="6 7" key="1">
    <citation type="journal article" date="2011" name="J. Bacteriol.">
        <title>Complete genome sequence of Corynebacterium pseudotuberculosis I19, a strain isolated from a cow in Israel with bovine mastitis.</title>
        <authorList>
            <consortium name="Consortium: Rede Paraense de Genomica e Proteomica (RPGP)"/>
            <person name="Silva A."/>
            <person name="Schneider M.P."/>
            <person name="Cerdeira L."/>
            <person name="Barbosa M.S."/>
            <person name="Ramos R.T."/>
            <person name="Carneiro A.R."/>
            <person name="Santos R."/>
            <person name="Lima M."/>
            <person name="D'Afonseca V."/>
            <person name="Almeida S.S."/>
            <person name="Santos A.R."/>
            <person name="Soares S.C."/>
            <person name="Pinto A.C."/>
            <person name="Ali A."/>
            <person name="Dorella F.A."/>
            <person name="Rocha F."/>
            <person name="de Abreu V.A."/>
            <person name="Trost E."/>
            <person name="Tauch A."/>
            <person name="Shpigel N."/>
            <person name="Miyoshi A."/>
            <person name="Azevedo V."/>
        </authorList>
    </citation>
    <scope>NUCLEOTIDE SEQUENCE [LARGE SCALE GENOMIC DNA]</scope>
    <source>
        <strain evidence="6 7">C231</strain>
    </source>
</reference>
<keyword evidence="7" id="KW-1185">Reference proteome</keyword>
<feature type="active site" evidence="4">
    <location>
        <position position="56"/>
    </location>
</feature>
<comment type="similarity">
    <text evidence="4">Belongs to the MsrA Met sulfoxide reductase family.</text>
</comment>
<dbReference type="eggNOG" id="COG0225">
    <property type="taxonomic scope" value="Bacteria"/>
</dbReference>
<dbReference type="NCBIfam" id="TIGR00401">
    <property type="entry name" value="msrA"/>
    <property type="match status" value="1"/>
</dbReference>
<dbReference type="InterPro" id="IPR036509">
    <property type="entry name" value="Met_Sox_Rdtase_MsrA_sf"/>
</dbReference>
<dbReference type="PATRIC" id="fig|681645.3.peg.2087"/>
<dbReference type="EC" id="1.8.4.11" evidence="4"/>
<evidence type="ECO:0000256" key="4">
    <source>
        <dbReference type="HAMAP-Rule" id="MF_01401"/>
    </source>
</evidence>
<dbReference type="Proteomes" id="UP000000276">
    <property type="component" value="Chromosome"/>
</dbReference>
<dbReference type="AlphaFoldDB" id="D9QD10"/>
<evidence type="ECO:0000259" key="5">
    <source>
        <dbReference type="Pfam" id="PF01625"/>
    </source>
</evidence>
<evidence type="ECO:0000256" key="3">
    <source>
        <dbReference type="ARBA" id="ARBA00048782"/>
    </source>
</evidence>
<protein>
    <recommendedName>
        <fullName evidence="4">Peptide methionine sulfoxide reductase MsrA</fullName>
        <shortName evidence="4">Protein-methionine-S-oxide reductase</shortName>
        <ecNumber evidence="4">1.8.4.11</ecNumber>
    </recommendedName>
    <alternativeName>
        <fullName evidence="4">Peptide-methionine (S)-S-oxide reductase</fullName>
        <shortName evidence="4">Peptide Met(O) reductase</shortName>
    </alternativeName>
</protein>
<keyword evidence="1 4" id="KW-0560">Oxidoreductase</keyword>
<comment type="function">
    <text evidence="4">Has an important function as a repair enzyme for proteins that have been inactivated by oxidation. Catalyzes the reversible oxidation-reduction of methionine sulfoxide in proteins to methionine.</text>
</comment>